<feature type="compositionally biased region" description="Acidic residues" evidence="1">
    <location>
        <begin position="237"/>
        <end position="277"/>
    </location>
</feature>
<dbReference type="Proteomes" id="UP001148614">
    <property type="component" value="Unassembled WGS sequence"/>
</dbReference>
<organism evidence="2 3">
    <name type="scientific">Xylaria arbuscula</name>
    <dbReference type="NCBI Taxonomy" id="114810"/>
    <lineage>
        <taxon>Eukaryota</taxon>
        <taxon>Fungi</taxon>
        <taxon>Dikarya</taxon>
        <taxon>Ascomycota</taxon>
        <taxon>Pezizomycotina</taxon>
        <taxon>Sordariomycetes</taxon>
        <taxon>Xylariomycetidae</taxon>
        <taxon>Xylariales</taxon>
        <taxon>Xylariaceae</taxon>
        <taxon>Xylaria</taxon>
    </lineage>
</organism>
<gene>
    <name evidence="2" type="ORF">NPX13_g7595</name>
</gene>
<accession>A0A9W8NA68</accession>
<protein>
    <submittedName>
        <fullName evidence="2">Uncharacterized protein</fullName>
    </submittedName>
</protein>
<name>A0A9W8NA68_9PEZI</name>
<evidence type="ECO:0000313" key="2">
    <source>
        <dbReference type="EMBL" id="KAJ3565176.1"/>
    </source>
</evidence>
<dbReference type="EMBL" id="JANPWZ010001520">
    <property type="protein sequence ID" value="KAJ3565176.1"/>
    <property type="molecule type" value="Genomic_DNA"/>
</dbReference>
<evidence type="ECO:0000256" key="1">
    <source>
        <dbReference type="SAM" id="MobiDB-lite"/>
    </source>
</evidence>
<evidence type="ECO:0000313" key="3">
    <source>
        <dbReference type="Proteomes" id="UP001148614"/>
    </source>
</evidence>
<comment type="caution">
    <text evidence="2">The sequence shown here is derived from an EMBL/GenBank/DDBJ whole genome shotgun (WGS) entry which is preliminary data.</text>
</comment>
<sequence length="303" mass="35146">MERLFDYADAIIRAEQENQPTEVLTAAMFDAINSLVWEHYDGQELVELAMKPKIDRKEYICMRFVVNQADDELRLPGAVDNIYGTIKQKFSTLLGWKQSLRKPVPTTSSMGPRSGPFSEILKDLGLTRRELQLRAETEHGVRRQRLATGEENHVEFYNWMRPHRRKRVEDPLSSLRIRRTKRHRGAYRVDYDESSSDEGSTSLEGLITSDVETPYVWFEKVDAPLVKRARDDEEIDEDREFINDEDDSNESVLLDEEWDKIGDEEDTTSQASSEDDPNFMAVAEPWSMEVDMNLECGIDYHDA</sequence>
<keyword evidence="3" id="KW-1185">Reference proteome</keyword>
<feature type="region of interest" description="Disordered" evidence="1">
    <location>
        <begin position="237"/>
        <end position="278"/>
    </location>
</feature>
<reference evidence="2" key="1">
    <citation type="submission" date="2022-07" db="EMBL/GenBank/DDBJ databases">
        <title>Genome Sequence of Xylaria arbuscula.</title>
        <authorList>
            <person name="Buettner E."/>
        </authorList>
    </citation>
    <scope>NUCLEOTIDE SEQUENCE</scope>
    <source>
        <strain evidence="2">VT107</strain>
    </source>
</reference>
<dbReference type="AlphaFoldDB" id="A0A9W8NA68"/>
<proteinExistence type="predicted"/>